<evidence type="ECO:0000313" key="6">
    <source>
        <dbReference type="EMBL" id="MBA8827864.1"/>
    </source>
</evidence>
<dbReference type="Pfam" id="PF00929">
    <property type="entry name" value="RNase_T"/>
    <property type="match status" value="1"/>
</dbReference>
<keyword evidence="1" id="KW-0540">Nuclease</keyword>
<name>A0A839E1Y6_9PSEU</name>
<keyword evidence="6" id="KW-0808">Transferase</keyword>
<evidence type="ECO:0000256" key="2">
    <source>
        <dbReference type="ARBA" id="ARBA00022801"/>
    </source>
</evidence>
<reference evidence="6 7" key="1">
    <citation type="submission" date="2020-07" db="EMBL/GenBank/DDBJ databases">
        <title>Sequencing the genomes of 1000 actinobacteria strains.</title>
        <authorList>
            <person name="Klenk H.-P."/>
        </authorList>
    </citation>
    <scope>NUCLEOTIDE SEQUENCE [LARGE SCALE GENOMIC DNA]</scope>
    <source>
        <strain evidence="6 7">DSM 45975</strain>
    </source>
</reference>
<dbReference type="GO" id="GO:0008408">
    <property type="term" value="F:3'-5' exonuclease activity"/>
    <property type="evidence" value="ECO:0007669"/>
    <property type="project" value="TreeGrafter"/>
</dbReference>
<dbReference type="InterPro" id="IPR013520">
    <property type="entry name" value="Ribonucl_H"/>
</dbReference>
<dbReference type="RefSeq" id="WP_182547017.1">
    <property type="nucleotide sequence ID" value="NZ_JACGWZ010000011.1"/>
</dbReference>
<feature type="domain" description="Exonuclease" evidence="5">
    <location>
        <begin position="7"/>
        <end position="185"/>
    </location>
</feature>
<dbReference type="PANTHER" id="PTHR30231:SF4">
    <property type="entry name" value="PROTEIN NEN2"/>
    <property type="match status" value="1"/>
</dbReference>
<dbReference type="GO" id="GO:0003887">
    <property type="term" value="F:DNA-directed DNA polymerase activity"/>
    <property type="evidence" value="ECO:0007669"/>
    <property type="project" value="UniProtKB-EC"/>
</dbReference>
<dbReference type="SMART" id="SM00479">
    <property type="entry name" value="EXOIII"/>
    <property type="match status" value="1"/>
</dbReference>
<dbReference type="CDD" id="cd06127">
    <property type="entry name" value="DEDDh"/>
    <property type="match status" value="1"/>
</dbReference>
<protein>
    <submittedName>
        <fullName evidence="6">DNA polymerase-3 subunit epsilon</fullName>
        <ecNumber evidence="6">2.7.7.7</ecNumber>
    </submittedName>
</protein>
<evidence type="ECO:0000256" key="3">
    <source>
        <dbReference type="ARBA" id="ARBA00022839"/>
    </source>
</evidence>
<dbReference type="InterPro" id="IPR036397">
    <property type="entry name" value="RNaseH_sf"/>
</dbReference>
<dbReference type="NCBIfam" id="NF005927">
    <property type="entry name" value="PRK07942.1"/>
    <property type="match status" value="1"/>
</dbReference>
<proteinExistence type="predicted"/>
<dbReference type="SUPFAM" id="SSF53098">
    <property type="entry name" value="Ribonuclease H-like"/>
    <property type="match status" value="1"/>
</dbReference>
<evidence type="ECO:0000256" key="4">
    <source>
        <dbReference type="SAM" id="MobiDB-lite"/>
    </source>
</evidence>
<evidence type="ECO:0000256" key="1">
    <source>
        <dbReference type="ARBA" id="ARBA00022722"/>
    </source>
</evidence>
<dbReference type="Proteomes" id="UP000569329">
    <property type="component" value="Unassembled WGS sequence"/>
</dbReference>
<dbReference type="Gene3D" id="3.30.420.10">
    <property type="entry name" value="Ribonuclease H-like superfamily/Ribonuclease H"/>
    <property type="match status" value="1"/>
</dbReference>
<keyword evidence="3" id="KW-0269">Exonuclease</keyword>
<feature type="region of interest" description="Disordered" evidence="4">
    <location>
        <begin position="1"/>
        <end position="20"/>
    </location>
</feature>
<dbReference type="PANTHER" id="PTHR30231">
    <property type="entry name" value="DNA POLYMERASE III SUBUNIT EPSILON"/>
    <property type="match status" value="1"/>
</dbReference>
<evidence type="ECO:0000259" key="5">
    <source>
        <dbReference type="SMART" id="SM00479"/>
    </source>
</evidence>
<sequence length="245" mass="27134">MDWHTGPMISFDIESTGTDPTSDRIVTASLVALDPSTGQQTRQNWLVDPGCDIPEQATAVHGITTDYAREHGQDPATVVEVIAASVDDAWSDGTPLVIYNAPYDLTMLTAEMHRHGMDPFVTIGPVLDPLVIDRAWDRYRKGRRTLSAVAEYHGIAVDDADAHTAAGDALTAWRVLWKQTRTYPQLADMSLNDLTTHQAAWHADWAENFEQFLKRTKRRDGEAQDVIDAVSVDPAWPARDISSPN</sequence>
<dbReference type="GO" id="GO:0005829">
    <property type="term" value="C:cytosol"/>
    <property type="evidence" value="ECO:0007669"/>
    <property type="project" value="TreeGrafter"/>
</dbReference>
<keyword evidence="7" id="KW-1185">Reference proteome</keyword>
<dbReference type="AlphaFoldDB" id="A0A839E1Y6"/>
<comment type="caution">
    <text evidence="6">The sequence shown here is derived from an EMBL/GenBank/DDBJ whole genome shotgun (WGS) entry which is preliminary data.</text>
</comment>
<accession>A0A839E1Y6</accession>
<dbReference type="EC" id="2.7.7.7" evidence="6"/>
<dbReference type="GO" id="GO:0003676">
    <property type="term" value="F:nucleic acid binding"/>
    <property type="evidence" value="ECO:0007669"/>
    <property type="project" value="InterPro"/>
</dbReference>
<dbReference type="EMBL" id="JACGWZ010000011">
    <property type="protein sequence ID" value="MBA8827864.1"/>
    <property type="molecule type" value="Genomic_DNA"/>
</dbReference>
<dbReference type="InterPro" id="IPR012337">
    <property type="entry name" value="RNaseH-like_sf"/>
</dbReference>
<organism evidence="6 7">
    <name type="scientific">Halosaccharopolyspora lacisalsi</name>
    <dbReference type="NCBI Taxonomy" id="1000566"/>
    <lineage>
        <taxon>Bacteria</taxon>
        <taxon>Bacillati</taxon>
        <taxon>Actinomycetota</taxon>
        <taxon>Actinomycetes</taxon>
        <taxon>Pseudonocardiales</taxon>
        <taxon>Pseudonocardiaceae</taxon>
        <taxon>Halosaccharopolyspora</taxon>
    </lineage>
</organism>
<keyword evidence="2" id="KW-0378">Hydrolase</keyword>
<gene>
    <name evidence="6" type="ORF">FHX42_005271</name>
</gene>
<evidence type="ECO:0000313" key="7">
    <source>
        <dbReference type="Proteomes" id="UP000569329"/>
    </source>
</evidence>
<keyword evidence="6" id="KW-0548">Nucleotidyltransferase</keyword>